<gene>
    <name evidence="2" type="ORF">GD597_03700</name>
</gene>
<keyword evidence="1" id="KW-1133">Transmembrane helix</keyword>
<evidence type="ECO:0000313" key="3">
    <source>
        <dbReference type="Proteomes" id="UP000598971"/>
    </source>
</evidence>
<protein>
    <submittedName>
        <fullName evidence="2">Uncharacterized protein</fullName>
    </submittedName>
</protein>
<evidence type="ECO:0000256" key="1">
    <source>
        <dbReference type="SAM" id="Phobius"/>
    </source>
</evidence>
<dbReference type="RefSeq" id="WP_171606469.1">
    <property type="nucleotide sequence ID" value="NZ_WHPF01000002.1"/>
</dbReference>
<evidence type="ECO:0000313" key="2">
    <source>
        <dbReference type="EMBL" id="NNV54552.1"/>
    </source>
</evidence>
<keyword evidence="1" id="KW-0812">Transmembrane</keyword>
<keyword evidence="1" id="KW-0472">Membrane</keyword>
<comment type="caution">
    <text evidence="2">The sequence shown here is derived from an EMBL/GenBank/DDBJ whole genome shotgun (WGS) entry which is preliminary data.</text>
</comment>
<sequence length="110" mass="13046">MKLLNLFFSLFLWFANTIIYILSLPVRLFKLIYYLRLNSRWRKDVSVDDICYVKDAIGQIRRCRIIAKSADGESAFVALGDYKGCVKRWFKINQLFIKYLKDKNTTHAKI</sequence>
<name>A0A8J8FBK9_9BACT</name>
<accession>A0A8J8FBK9</accession>
<dbReference type="EMBL" id="WHPF01000002">
    <property type="protein sequence ID" value="NNV54552.1"/>
    <property type="molecule type" value="Genomic_DNA"/>
</dbReference>
<keyword evidence="3" id="KW-1185">Reference proteome</keyword>
<dbReference type="Proteomes" id="UP000598971">
    <property type="component" value="Unassembled WGS sequence"/>
</dbReference>
<proteinExistence type="predicted"/>
<feature type="transmembrane region" description="Helical" evidence="1">
    <location>
        <begin position="6"/>
        <end position="33"/>
    </location>
</feature>
<organism evidence="2 3">
    <name type="scientific">Limnovirga soli</name>
    <dbReference type="NCBI Taxonomy" id="2656915"/>
    <lineage>
        <taxon>Bacteria</taxon>
        <taxon>Pseudomonadati</taxon>
        <taxon>Bacteroidota</taxon>
        <taxon>Chitinophagia</taxon>
        <taxon>Chitinophagales</taxon>
        <taxon>Chitinophagaceae</taxon>
        <taxon>Limnovirga</taxon>
    </lineage>
</organism>
<reference evidence="2" key="1">
    <citation type="submission" date="2019-10" db="EMBL/GenBank/DDBJ databases">
        <title>Draft genome sequence of Panacibacter sp. KCS-6.</title>
        <authorList>
            <person name="Yim K.J."/>
        </authorList>
    </citation>
    <scope>NUCLEOTIDE SEQUENCE</scope>
    <source>
        <strain evidence="2">KCS-6</strain>
    </source>
</reference>
<dbReference type="AlphaFoldDB" id="A0A8J8FBK9"/>